<protein>
    <submittedName>
        <fullName evidence="2">Alpha/beta fold hydrolase</fullName>
    </submittedName>
</protein>
<reference evidence="2 3" key="1">
    <citation type="submission" date="2018-09" db="EMBL/GenBank/DDBJ databases">
        <title>Phylogeny of the Shewanellaceae, and recommendation for two new genera, Pseudoshewanella and Parashewanella.</title>
        <authorList>
            <person name="Wang G."/>
        </authorList>
    </citation>
    <scope>NUCLEOTIDE SEQUENCE [LARGE SCALE GENOMIC DNA]</scope>
    <source>
        <strain evidence="2 3">C51</strain>
    </source>
</reference>
<dbReference type="SUPFAM" id="SSF53474">
    <property type="entry name" value="alpha/beta-Hydrolases"/>
    <property type="match status" value="1"/>
</dbReference>
<dbReference type="Proteomes" id="UP000281474">
    <property type="component" value="Unassembled WGS sequence"/>
</dbReference>
<evidence type="ECO:0000313" key="3">
    <source>
        <dbReference type="Proteomes" id="UP000281474"/>
    </source>
</evidence>
<dbReference type="EMBL" id="QZEI01000024">
    <property type="protein sequence ID" value="RLV59904.1"/>
    <property type="molecule type" value="Genomic_DNA"/>
</dbReference>
<dbReference type="PANTHER" id="PTHR13136:SF11">
    <property type="entry name" value="TESTIS-EXPRESSED PROTEIN 30"/>
    <property type="match status" value="1"/>
</dbReference>
<dbReference type="PANTHER" id="PTHR13136">
    <property type="entry name" value="TESTIS DEVELOPMENT PROTEIN PRTD"/>
    <property type="match status" value="1"/>
</dbReference>
<dbReference type="GO" id="GO:0016787">
    <property type="term" value="F:hydrolase activity"/>
    <property type="evidence" value="ECO:0007669"/>
    <property type="project" value="UniProtKB-KW"/>
</dbReference>
<gene>
    <name evidence="2" type="ORF">D5018_09480</name>
</gene>
<dbReference type="InterPro" id="IPR026555">
    <property type="entry name" value="NSL3/Tex30"/>
</dbReference>
<name>A0A3L8PX07_9GAMM</name>
<evidence type="ECO:0000259" key="1">
    <source>
        <dbReference type="Pfam" id="PF20408"/>
    </source>
</evidence>
<organism evidence="2 3">
    <name type="scientific">Parashewanella curva</name>
    <dbReference type="NCBI Taxonomy" id="2338552"/>
    <lineage>
        <taxon>Bacteria</taxon>
        <taxon>Pseudomonadati</taxon>
        <taxon>Pseudomonadota</taxon>
        <taxon>Gammaproteobacteria</taxon>
        <taxon>Alteromonadales</taxon>
        <taxon>Shewanellaceae</taxon>
        <taxon>Parashewanella</taxon>
    </lineage>
</organism>
<dbReference type="InterPro" id="IPR046879">
    <property type="entry name" value="KANL3/Tex30_Abhydrolase"/>
</dbReference>
<sequence>MNLIVNGEGDTLVLFAHGAGAGMDSEFMQEFAENLAKRNCRVIRFNFAYMQANKDDGKKRPPERMPRLLSHFETVLKQVIEEHQPKRVFLMGKSMGGRVAAILSEALEIPVLGIICVGYPFIPIKGGNPRLEPLQGASHPVCIIQGERDRFGNRQQVAEWDLPENVEVQWVNDGDHSLQPRKMSGYTWEQNLKQAIDYCEQFIGEIHA</sequence>
<evidence type="ECO:0000313" key="2">
    <source>
        <dbReference type="EMBL" id="RLV59904.1"/>
    </source>
</evidence>
<dbReference type="Pfam" id="PF20408">
    <property type="entry name" value="Abhydrolase_11"/>
    <property type="match status" value="1"/>
</dbReference>
<accession>A0A3L8PX07</accession>
<dbReference type="AlphaFoldDB" id="A0A3L8PX07"/>
<feature type="domain" description="KANL3/Tex30 alpha/beta hydrolase-like" evidence="1">
    <location>
        <begin position="11"/>
        <end position="203"/>
    </location>
</feature>
<dbReference type="Gene3D" id="3.40.50.1820">
    <property type="entry name" value="alpha/beta hydrolase"/>
    <property type="match status" value="1"/>
</dbReference>
<dbReference type="OrthoDB" id="652634at2"/>
<keyword evidence="2" id="KW-0378">Hydrolase</keyword>
<dbReference type="InterPro" id="IPR029058">
    <property type="entry name" value="AB_hydrolase_fold"/>
</dbReference>
<proteinExistence type="predicted"/>
<dbReference type="RefSeq" id="WP_121838765.1">
    <property type="nucleotide sequence ID" value="NZ_ML014773.1"/>
</dbReference>
<comment type="caution">
    <text evidence="2">The sequence shown here is derived from an EMBL/GenBank/DDBJ whole genome shotgun (WGS) entry which is preliminary data.</text>
</comment>
<keyword evidence="3" id="KW-1185">Reference proteome</keyword>